<keyword evidence="1" id="KW-0732">Signal</keyword>
<evidence type="ECO:0000256" key="1">
    <source>
        <dbReference type="SAM" id="SignalP"/>
    </source>
</evidence>
<dbReference type="SUPFAM" id="SSF47565">
    <property type="entry name" value="Insect pheromone/odorant-binding proteins"/>
    <property type="match status" value="1"/>
</dbReference>
<dbReference type="RefSeq" id="XP_017879377.1">
    <property type="nucleotide sequence ID" value="XM_018023888.2"/>
</dbReference>
<dbReference type="CDD" id="cd23992">
    <property type="entry name" value="PBP_GOBP"/>
    <property type="match status" value="1"/>
</dbReference>
<dbReference type="SMART" id="SM00708">
    <property type="entry name" value="PhBP"/>
    <property type="match status" value="1"/>
</dbReference>
<evidence type="ECO:0000313" key="3">
    <source>
        <dbReference type="RefSeq" id="XP_017879377.1"/>
    </source>
</evidence>
<dbReference type="GO" id="GO:0005549">
    <property type="term" value="F:odorant binding"/>
    <property type="evidence" value="ECO:0007669"/>
    <property type="project" value="InterPro"/>
</dbReference>
<dbReference type="InterPro" id="IPR036728">
    <property type="entry name" value="PBP_GOBP_sf"/>
</dbReference>
<feature type="chain" id="PRO_5042617304" evidence="1">
    <location>
        <begin position="23"/>
        <end position="142"/>
    </location>
</feature>
<proteinExistence type="predicted"/>
<dbReference type="Pfam" id="PF01395">
    <property type="entry name" value="PBP_GOBP"/>
    <property type="match status" value="1"/>
</dbReference>
<accession>A0AAJ7IXE7</accession>
<organism evidence="2 3">
    <name type="scientific">Ceratina calcarata</name>
    <dbReference type="NCBI Taxonomy" id="156304"/>
    <lineage>
        <taxon>Eukaryota</taxon>
        <taxon>Metazoa</taxon>
        <taxon>Ecdysozoa</taxon>
        <taxon>Arthropoda</taxon>
        <taxon>Hexapoda</taxon>
        <taxon>Insecta</taxon>
        <taxon>Pterygota</taxon>
        <taxon>Neoptera</taxon>
        <taxon>Endopterygota</taxon>
        <taxon>Hymenoptera</taxon>
        <taxon>Apocrita</taxon>
        <taxon>Aculeata</taxon>
        <taxon>Apoidea</taxon>
        <taxon>Anthophila</taxon>
        <taxon>Apidae</taxon>
        <taxon>Ceratina</taxon>
        <taxon>Zadontomerus</taxon>
    </lineage>
</organism>
<dbReference type="AlphaFoldDB" id="A0AAJ7IXE7"/>
<dbReference type="KEGG" id="ccal:108624509"/>
<protein>
    <submittedName>
        <fullName evidence="3">General odorant-binding protein 69a-like</fullName>
    </submittedName>
</protein>
<reference evidence="3" key="1">
    <citation type="submission" date="2025-08" db="UniProtKB">
        <authorList>
            <consortium name="RefSeq"/>
        </authorList>
    </citation>
    <scope>IDENTIFICATION</scope>
    <source>
        <tissue evidence="3">Whole body</tissue>
    </source>
</reference>
<feature type="signal peptide" evidence="1">
    <location>
        <begin position="1"/>
        <end position="22"/>
    </location>
</feature>
<dbReference type="PANTHER" id="PTHR21364:SF2">
    <property type="entry name" value="GENERAL ODORANT-BINDING PROTEIN 19A"/>
    <property type="match status" value="1"/>
</dbReference>
<sequence length="142" mass="15406">MGTKPVLSFLVLICSHAVFVAALPDWVPPEVMDMIADDKARCMGEHGTTQAQIDEVAGGKLENNPSITCYMYCLLEAFSLVDDEANIDIDMLMGILPENLVDKATTILNKCGSQATGADNCEKMFNLGKCVMEAAPELWFVA</sequence>
<evidence type="ECO:0000313" key="2">
    <source>
        <dbReference type="Proteomes" id="UP000694925"/>
    </source>
</evidence>
<dbReference type="GeneID" id="108624509"/>
<dbReference type="PANTHER" id="PTHR21364">
    <property type="entry name" value="GENERAL ODORANT-BINDING PROTEIN 19A"/>
    <property type="match status" value="1"/>
</dbReference>
<dbReference type="Gene3D" id="1.10.238.20">
    <property type="entry name" value="Pheromone/general odorant binding protein domain"/>
    <property type="match status" value="1"/>
</dbReference>
<dbReference type="Proteomes" id="UP000694925">
    <property type="component" value="Unplaced"/>
</dbReference>
<dbReference type="CTD" id="100162042"/>
<keyword evidence="2" id="KW-1185">Reference proteome</keyword>
<gene>
    <name evidence="3" type="primary">LOC108624509</name>
</gene>
<name>A0AAJ7IXE7_9HYME</name>
<dbReference type="InterPro" id="IPR006170">
    <property type="entry name" value="PBP/GOBP"/>
</dbReference>